<keyword evidence="3" id="KW-1185">Reference proteome</keyword>
<dbReference type="PANTHER" id="PTHR23120:SF42">
    <property type="entry name" value="MAESTRO HEAT-LIKE REPEAT FAMILY MEMBER 3"/>
    <property type="match status" value="1"/>
</dbReference>
<dbReference type="Pfam" id="PF23227">
    <property type="entry name" value="HEAT_MROH2B_C"/>
    <property type="match status" value="1"/>
</dbReference>
<accession>A0ABP0A1I1</accession>
<dbReference type="InterPro" id="IPR055406">
    <property type="entry name" value="HEAT_Maestro"/>
</dbReference>
<feature type="domain" description="Maestro/Maestro-like HEAT-repeats" evidence="1">
    <location>
        <begin position="54"/>
        <end position="308"/>
    </location>
</feature>
<dbReference type="InterPro" id="IPR011989">
    <property type="entry name" value="ARM-like"/>
</dbReference>
<dbReference type="PANTHER" id="PTHR23120">
    <property type="entry name" value="MAESTRO-RELATED HEAT DOMAIN-CONTAINING"/>
    <property type="match status" value="1"/>
</dbReference>
<gene>
    <name evidence="2" type="ORF">MPIPNATIZW_LOCUS10623</name>
</gene>
<dbReference type="Gene3D" id="1.25.10.10">
    <property type="entry name" value="Leucine-rich Repeat Variant"/>
    <property type="match status" value="1"/>
</dbReference>
<evidence type="ECO:0000313" key="3">
    <source>
        <dbReference type="Proteomes" id="UP001314169"/>
    </source>
</evidence>
<evidence type="ECO:0000259" key="1">
    <source>
        <dbReference type="Pfam" id="PF23227"/>
    </source>
</evidence>
<dbReference type="InterPro" id="IPR045206">
    <property type="entry name" value="Maestro_heat-like_prot"/>
</dbReference>
<name>A0ABP0A1I1_PIPNA</name>
<sequence length="328" mass="36819">MVSKECWHSRPVFSLIIQMLQEQDYKDHRTALELLTELLRSPDVAAAVDEAATRVLASWFRCGEPATVTLLLRAAETFTLHEDLAPRLSLLQPHVLRCLRAEDSGVVGEAFRVLRALVEHGARRRAPSLLVQLVSSLRPFFEAEAEPQRLMAFEIYGALLAKVRRSFLEPPLRQQLLSTLVLLAVHLVDRDARVAQVCRLALRSLASLLGWRRLRPIFTSGDLWRILRALLEHEAGRGRWLLSQSLALLQSPQAPVRQAAVWFTGQIIQSPAVAKASDVAEASEALRSMGEDPDPAVSCLATQTLHVLEASRSRPARPRTCWLCCWRR</sequence>
<organism evidence="2 3">
    <name type="scientific">Pipistrellus nathusii</name>
    <name type="common">Nathusius' pipistrelle</name>
    <dbReference type="NCBI Taxonomy" id="59473"/>
    <lineage>
        <taxon>Eukaryota</taxon>
        <taxon>Metazoa</taxon>
        <taxon>Chordata</taxon>
        <taxon>Craniata</taxon>
        <taxon>Vertebrata</taxon>
        <taxon>Euteleostomi</taxon>
        <taxon>Mammalia</taxon>
        <taxon>Eutheria</taxon>
        <taxon>Laurasiatheria</taxon>
        <taxon>Chiroptera</taxon>
        <taxon>Yangochiroptera</taxon>
        <taxon>Vespertilionidae</taxon>
        <taxon>Pipistrellus</taxon>
    </lineage>
</organism>
<dbReference type="SUPFAM" id="SSF48371">
    <property type="entry name" value="ARM repeat"/>
    <property type="match status" value="1"/>
</dbReference>
<proteinExistence type="predicted"/>
<dbReference type="Proteomes" id="UP001314169">
    <property type="component" value="Chromosome 20"/>
</dbReference>
<protein>
    <recommendedName>
        <fullName evidence="1">Maestro/Maestro-like HEAT-repeats domain-containing protein</fullName>
    </recommendedName>
</protein>
<evidence type="ECO:0000313" key="2">
    <source>
        <dbReference type="EMBL" id="CAK6442317.1"/>
    </source>
</evidence>
<reference evidence="2" key="1">
    <citation type="submission" date="2023-12" db="EMBL/GenBank/DDBJ databases">
        <authorList>
            <person name="Brown T."/>
        </authorList>
    </citation>
    <scope>NUCLEOTIDE SEQUENCE</scope>
</reference>
<dbReference type="InterPro" id="IPR016024">
    <property type="entry name" value="ARM-type_fold"/>
</dbReference>
<dbReference type="EMBL" id="OY882877">
    <property type="protein sequence ID" value="CAK6442317.1"/>
    <property type="molecule type" value="Genomic_DNA"/>
</dbReference>